<evidence type="ECO:0000313" key="1">
    <source>
        <dbReference type="EMBL" id="KAK1277342.1"/>
    </source>
</evidence>
<keyword evidence="2" id="KW-1185">Reference proteome</keyword>
<reference evidence="1" key="2">
    <citation type="submission" date="2023-06" db="EMBL/GenBank/DDBJ databases">
        <authorList>
            <person name="Ma L."/>
            <person name="Liu K.-W."/>
            <person name="Li Z."/>
            <person name="Hsiao Y.-Y."/>
            <person name="Qi Y."/>
            <person name="Fu T."/>
            <person name="Tang G."/>
            <person name="Zhang D."/>
            <person name="Sun W.-H."/>
            <person name="Liu D.-K."/>
            <person name="Li Y."/>
            <person name="Chen G.-Z."/>
            <person name="Liu X.-D."/>
            <person name="Liao X.-Y."/>
            <person name="Jiang Y.-T."/>
            <person name="Yu X."/>
            <person name="Hao Y."/>
            <person name="Huang J."/>
            <person name="Zhao X.-W."/>
            <person name="Ke S."/>
            <person name="Chen Y.-Y."/>
            <person name="Wu W.-L."/>
            <person name="Hsu J.-L."/>
            <person name="Lin Y.-F."/>
            <person name="Huang M.-D."/>
            <person name="Li C.-Y."/>
            <person name="Huang L."/>
            <person name="Wang Z.-W."/>
            <person name="Zhao X."/>
            <person name="Zhong W.-Y."/>
            <person name="Peng D.-H."/>
            <person name="Ahmad S."/>
            <person name="Lan S."/>
            <person name="Zhang J.-S."/>
            <person name="Tsai W.-C."/>
            <person name="Van De Peer Y."/>
            <person name="Liu Z.-J."/>
        </authorList>
    </citation>
    <scope>NUCLEOTIDE SEQUENCE</scope>
    <source>
        <strain evidence="1">SCP</strain>
        <tissue evidence="1">Leaves</tissue>
    </source>
</reference>
<name>A0AAV9BMD4_ACOGR</name>
<accession>A0AAV9BMD4</accession>
<dbReference type="PANTHER" id="PTHR33116:SF78">
    <property type="entry name" value="OS12G0587133 PROTEIN"/>
    <property type="match status" value="1"/>
</dbReference>
<reference evidence="1" key="1">
    <citation type="journal article" date="2023" name="Nat. Commun.">
        <title>Diploid and tetraploid genomes of Acorus and the evolution of monocots.</title>
        <authorList>
            <person name="Ma L."/>
            <person name="Liu K.W."/>
            <person name="Li Z."/>
            <person name="Hsiao Y.Y."/>
            <person name="Qi Y."/>
            <person name="Fu T."/>
            <person name="Tang G.D."/>
            <person name="Zhang D."/>
            <person name="Sun W.H."/>
            <person name="Liu D.K."/>
            <person name="Li Y."/>
            <person name="Chen G.Z."/>
            <person name="Liu X.D."/>
            <person name="Liao X.Y."/>
            <person name="Jiang Y.T."/>
            <person name="Yu X."/>
            <person name="Hao Y."/>
            <person name="Huang J."/>
            <person name="Zhao X.W."/>
            <person name="Ke S."/>
            <person name="Chen Y.Y."/>
            <person name="Wu W.L."/>
            <person name="Hsu J.L."/>
            <person name="Lin Y.F."/>
            <person name="Huang M.D."/>
            <person name="Li C.Y."/>
            <person name="Huang L."/>
            <person name="Wang Z.W."/>
            <person name="Zhao X."/>
            <person name="Zhong W.Y."/>
            <person name="Peng D.H."/>
            <person name="Ahmad S."/>
            <person name="Lan S."/>
            <person name="Zhang J.S."/>
            <person name="Tsai W.C."/>
            <person name="Van de Peer Y."/>
            <person name="Liu Z.J."/>
        </authorList>
    </citation>
    <scope>NUCLEOTIDE SEQUENCE</scope>
    <source>
        <strain evidence="1">SCP</strain>
    </source>
</reference>
<dbReference type="EMBL" id="JAUJYN010000002">
    <property type="protein sequence ID" value="KAK1277342.1"/>
    <property type="molecule type" value="Genomic_DNA"/>
</dbReference>
<gene>
    <name evidence="1" type="ORF">QJS04_geneDACA023549</name>
</gene>
<dbReference type="AlphaFoldDB" id="A0AAV9BMD4"/>
<sequence length="363" mass="42395">MVTSAQPSQCQVIRRILAEFGEITGLKINMQKSTISFSPHIPHRLKHWLTSILRMKAAPTGGRYLGMQLYGCRPPRVVFEKVLDSMLQRLQPWMMRFLSLAGRAIVLKSIIQTIPLYLFHVTWVPDWVVEKMDMLARRFLWGSGNQSKGIHYVSWDKVTRSTKEGGLGLYRMATLRNAVAIKRAFQLLQDSHSLWSHVIQVKYKWNGNPWELPNCNSSSMLWKCIEQAMQVARMHCRMQLDDLSMVDVIRSPWLWTVPLSRIPTFINMEQAQLDYNVANCIRQQEWCTETLTRFLPSFWVQQISSKPIPQGNSKKWIWEDEPSGVPRLTNIYRELLPSIADRNQGAWRLVWRLPIFPRVKTFL</sequence>
<proteinExistence type="predicted"/>
<comment type="caution">
    <text evidence="1">The sequence shown here is derived from an EMBL/GenBank/DDBJ whole genome shotgun (WGS) entry which is preliminary data.</text>
</comment>
<dbReference type="Proteomes" id="UP001179952">
    <property type="component" value="Unassembled WGS sequence"/>
</dbReference>
<organism evidence="1 2">
    <name type="scientific">Acorus gramineus</name>
    <name type="common">Dwarf sweet flag</name>
    <dbReference type="NCBI Taxonomy" id="55184"/>
    <lineage>
        <taxon>Eukaryota</taxon>
        <taxon>Viridiplantae</taxon>
        <taxon>Streptophyta</taxon>
        <taxon>Embryophyta</taxon>
        <taxon>Tracheophyta</taxon>
        <taxon>Spermatophyta</taxon>
        <taxon>Magnoliopsida</taxon>
        <taxon>Liliopsida</taxon>
        <taxon>Acoraceae</taxon>
        <taxon>Acorus</taxon>
    </lineage>
</organism>
<dbReference type="PANTHER" id="PTHR33116">
    <property type="entry name" value="REVERSE TRANSCRIPTASE ZINC-BINDING DOMAIN-CONTAINING PROTEIN-RELATED-RELATED"/>
    <property type="match status" value="1"/>
</dbReference>
<protein>
    <submittedName>
        <fullName evidence="1">Uncharacterized protein</fullName>
    </submittedName>
</protein>
<evidence type="ECO:0000313" key="2">
    <source>
        <dbReference type="Proteomes" id="UP001179952"/>
    </source>
</evidence>